<proteinExistence type="predicted"/>
<dbReference type="Pfam" id="PF14622">
    <property type="entry name" value="Ribonucleas_3_3"/>
    <property type="match status" value="1"/>
</dbReference>
<organism evidence="3 4">
    <name type="scientific">Cyclocybe aegerita</name>
    <name type="common">Black poplar mushroom</name>
    <name type="synonym">Agrocybe aegerita</name>
    <dbReference type="NCBI Taxonomy" id="1973307"/>
    <lineage>
        <taxon>Eukaryota</taxon>
        <taxon>Fungi</taxon>
        <taxon>Dikarya</taxon>
        <taxon>Basidiomycota</taxon>
        <taxon>Agaricomycotina</taxon>
        <taxon>Agaricomycetes</taxon>
        <taxon>Agaricomycetidae</taxon>
        <taxon>Agaricales</taxon>
        <taxon>Agaricineae</taxon>
        <taxon>Bolbitiaceae</taxon>
        <taxon>Cyclocybe</taxon>
    </lineage>
</organism>
<dbReference type="AlphaFoldDB" id="A0A8S0WQK2"/>
<evidence type="ECO:0000259" key="2">
    <source>
        <dbReference type="PROSITE" id="PS50142"/>
    </source>
</evidence>
<dbReference type="CDD" id="cd00593">
    <property type="entry name" value="RIBOc"/>
    <property type="match status" value="1"/>
</dbReference>
<dbReference type="GO" id="GO:0004525">
    <property type="term" value="F:ribonuclease III activity"/>
    <property type="evidence" value="ECO:0007669"/>
    <property type="project" value="InterPro"/>
</dbReference>
<feature type="compositionally biased region" description="Basic and acidic residues" evidence="1">
    <location>
        <begin position="269"/>
        <end position="281"/>
    </location>
</feature>
<evidence type="ECO:0000256" key="1">
    <source>
        <dbReference type="SAM" id="MobiDB-lite"/>
    </source>
</evidence>
<dbReference type="Proteomes" id="UP000467700">
    <property type="component" value="Unassembled WGS sequence"/>
</dbReference>
<dbReference type="InterPro" id="IPR000999">
    <property type="entry name" value="RNase_III_dom"/>
</dbReference>
<dbReference type="EMBL" id="CACVBS010000068">
    <property type="protein sequence ID" value="CAA7268317.1"/>
    <property type="molecule type" value="Genomic_DNA"/>
</dbReference>
<gene>
    <name evidence="3" type="ORF">AAE3_LOCUS10552</name>
</gene>
<evidence type="ECO:0000313" key="4">
    <source>
        <dbReference type="Proteomes" id="UP000467700"/>
    </source>
</evidence>
<name>A0A8S0WQK2_CYCAE</name>
<feature type="domain" description="RNase III" evidence="2">
    <location>
        <begin position="85"/>
        <end position="222"/>
    </location>
</feature>
<comment type="caution">
    <text evidence="3">The sequence shown here is derived from an EMBL/GenBank/DDBJ whole genome shotgun (WGS) entry which is preliminary data.</text>
</comment>
<dbReference type="InterPro" id="IPR040030">
    <property type="entry name" value="Ribosomal_mL57"/>
</dbReference>
<dbReference type="OrthoDB" id="2281895at2759"/>
<evidence type="ECO:0000313" key="3">
    <source>
        <dbReference type="EMBL" id="CAA7268317.1"/>
    </source>
</evidence>
<accession>A0A8S0WQK2</accession>
<feature type="region of interest" description="Disordered" evidence="1">
    <location>
        <begin position="260"/>
        <end position="296"/>
    </location>
</feature>
<reference evidence="3 4" key="1">
    <citation type="submission" date="2020-01" db="EMBL/GenBank/DDBJ databases">
        <authorList>
            <person name="Gupta K D."/>
        </authorList>
    </citation>
    <scope>NUCLEOTIDE SEQUENCE [LARGE SCALE GENOMIC DNA]</scope>
</reference>
<dbReference type="GO" id="GO:0032543">
    <property type="term" value="P:mitochondrial translation"/>
    <property type="evidence" value="ECO:0007669"/>
    <property type="project" value="InterPro"/>
</dbReference>
<protein>
    <recommendedName>
        <fullName evidence="2">RNase III domain-containing protein</fullName>
    </recommendedName>
</protein>
<keyword evidence="4" id="KW-1185">Reference proteome</keyword>
<dbReference type="PROSITE" id="PS50142">
    <property type="entry name" value="RNASE_3_2"/>
    <property type="match status" value="1"/>
</dbReference>
<dbReference type="PANTHER" id="PTHR28160">
    <property type="entry name" value="54S RIBOSOMAL PROTEIN L15, MITOCHONDRIAL"/>
    <property type="match status" value="1"/>
</dbReference>
<dbReference type="InterPro" id="IPR036389">
    <property type="entry name" value="RNase_III_sf"/>
</dbReference>
<dbReference type="GO" id="GO:0005762">
    <property type="term" value="C:mitochondrial large ribosomal subunit"/>
    <property type="evidence" value="ECO:0007669"/>
    <property type="project" value="InterPro"/>
</dbReference>
<feature type="compositionally biased region" description="Basic and acidic residues" evidence="1">
    <location>
        <begin position="39"/>
        <end position="60"/>
    </location>
</feature>
<dbReference type="PANTHER" id="PTHR28160:SF1">
    <property type="entry name" value="LARGE RIBOSOMAL SUBUNIT PROTEIN ML57"/>
    <property type="match status" value="1"/>
</dbReference>
<dbReference type="GO" id="GO:0003735">
    <property type="term" value="F:structural constituent of ribosome"/>
    <property type="evidence" value="ECO:0007669"/>
    <property type="project" value="InterPro"/>
</dbReference>
<sequence>MSPARVAGIPGFRRYSQATAVLEQQQEVHHPEPAPSTQQEEHRNQPSASREARSQPHLERWSSRTYGFSWRGPSPEELAVRGRQQKEYLERLFHPLKFPPELVQRVLTHSSHVQGRNGHNGAFSFIGRRVMSAYFQLFLHKSPNLKPSDDLEDLVSRALHTNLVGQHIGDVWGVGRELVWEPNAPSSRLDKNAAAALRAAGLYKVQGEAIQAMIGAIYHQYGGAVALRVFHTRVLPLLLVKGGLPKVFHKDVKAQCDKFGGPEGPLLVPREEKAPVLEESKPVTPKLEMDDPPVPF</sequence>
<dbReference type="SUPFAM" id="SSF69065">
    <property type="entry name" value="RNase III domain-like"/>
    <property type="match status" value="1"/>
</dbReference>
<dbReference type="Gene3D" id="1.10.1520.10">
    <property type="entry name" value="Ribonuclease III domain"/>
    <property type="match status" value="1"/>
</dbReference>
<dbReference type="GO" id="GO:0006396">
    <property type="term" value="P:RNA processing"/>
    <property type="evidence" value="ECO:0007669"/>
    <property type="project" value="InterPro"/>
</dbReference>
<feature type="region of interest" description="Disordered" evidence="1">
    <location>
        <begin position="17"/>
        <end position="60"/>
    </location>
</feature>